<proteinExistence type="predicted"/>
<keyword evidence="9" id="KW-0223">Dioxygenase</keyword>
<dbReference type="EMBL" id="AP018560">
    <property type="protein sequence ID" value="BBD79548.1"/>
    <property type="molecule type" value="Genomic_DNA"/>
</dbReference>
<keyword evidence="4" id="KW-0560">Oxidoreductase</keyword>
<evidence type="ECO:0000256" key="7">
    <source>
        <dbReference type="ARBA" id="ARBA00023027"/>
    </source>
</evidence>
<accession>A0A2Z6E4S5</accession>
<dbReference type="SUPFAM" id="SSF55961">
    <property type="entry name" value="Bet v1-like"/>
    <property type="match status" value="1"/>
</dbReference>
<dbReference type="PANTHER" id="PTHR43756:SF5">
    <property type="entry name" value="CHOLINE MONOOXYGENASE, CHLOROPLASTIC"/>
    <property type="match status" value="1"/>
</dbReference>
<name>A0A2Z6E4S5_9GAMM</name>
<dbReference type="InterPro" id="IPR036922">
    <property type="entry name" value="Rieske_2Fe-2S_sf"/>
</dbReference>
<organism evidence="9 10">
    <name type="scientific">Aerosticca soli</name>
    <dbReference type="NCBI Taxonomy" id="2010829"/>
    <lineage>
        <taxon>Bacteria</taxon>
        <taxon>Pseudomonadati</taxon>
        <taxon>Pseudomonadota</taxon>
        <taxon>Gammaproteobacteria</taxon>
        <taxon>Lysobacterales</taxon>
        <taxon>Rhodanobacteraceae</taxon>
        <taxon>Aerosticca</taxon>
    </lineage>
</organism>
<dbReference type="AlphaFoldDB" id="A0A2Z6E4S5"/>
<evidence type="ECO:0000256" key="5">
    <source>
        <dbReference type="ARBA" id="ARBA00023004"/>
    </source>
</evidence>
<dbReference type="Gene3D" id="3.90.380.10">
    <property type="entry name" value="Naphthalene 1,2-dioxygenase Alpha Subunit, Chain A, domain 1"/>
    <property type="match status" value="1"/>
</dbReference>
<dbReference type="InterPro" id="IPR015879">
    <property type="entry name" value="Ring_hydroxy_dOase_asu_C_dom"/>
</dbReference>
<reference evidence="10" key="1">
    <citation type="submission" date="2018-04" db="EMBL/GenBank/DDBJ databases">
        <authorList>
            <person name="Watanabe M."/>
            <person name="Kojima H."/>
        </authorList>
    </citation>
    <scope>NUCLEOTIDE SEQUENCE [LARGE SCALE GENOMIC DNA]</scope>
    <source>
        <strain evidence="10">Dysh456</strain>
    </source>
</reference>
<gene>
    <name evidence="9" type="ORF">ALSL_0883</name>
</gene>
<evidence type="ECO:0000313" key="10">
    <source>
        <dbReference type="Proteomes" id="UP000270530"/>
    </source>
</evidence>
<dbReference type="GO" id="GO:0051213">
    <property type="term" value="F:dioxygenase activity"/>
    <property type="evidence" value="ECO:0007669"/>
    <property type="project" value="UniProtKB-KW"/>
</dbReference>
<dbReference type="KEGG" id="rbd:ALSL_0883"/>
<protein>
    <submittedName>
        <fullName evidence="9">Ortho-halobenzoate 1,2-dioxygenase alpha-ISP protein OhbB</fullName>
    </submittedName>
</protein>
<dbReference type="Proteomes" id="UP000270530">
    <property type="component" value="Chromosome"/>
</dbReference>
<comment type="cofactor">
    <cofactor evidence="1">
        <name>Fe cation</name>
        <dbReference type="ChEBI" id="CHEBI:24875"/>
    </cofactor>
</comment>
<reference evidence="10" key="2">
    <citation type="submission" date="2018-06" db="EMBL/GenBank/DDBJ databases">
        <title>Genome sequence of Rhodanobacteraceae bacterium strain Dysh456.</title>
        <authorList>
            <person name="Fukui M."/>
        </authorList>
    </citation>
    <scope>NUCLEOTIDE SEQUENCE [LARGE SCALE GENOMIC DNA]</scope>
    <source>
        <strain evidence="10">Dysh456</strain>
    </source>
</reference>
<evidence type="ECO:0000313" key="9">
    <source>
        <dbReference type="EMBL" id="BBD79548.1"/>
    </source>
</evidence>
<dbReference type="PROSITE" id="PS51296">
    <property type="entry name" value="RIESKE"/>
    <property type="match status" value="1"/>
</dbReference>
<keyword evidence="7" id="KW-0520">NAD</keyword>
<evidence type="ECO:0000256" key="3">
    <source>
        <dbReference type="ARBA" id="ARBA00022723"/>
    </source>
</evidence>
<dbReference type="CDD" id="cd08880">
    <property type="entry name" value="RHO_alpha_C_ahdA1c-like"/>
    <property type="match status" value="1"/>
</dbReference>
<dbReference type="OrthoDB" id="9769355at2"/>
<dbReference type="GO" id="GO:0051537">
    <property type="term" value="F:2 iron, 2 sulfur cluster binding"/>
    <property type="evidence" value="ECO:0007669"/>
    <property type="project" value="UniProtKB-KW"/>
</dbReference>
<evidence type="ECO:0000256" key="6">
    <source>
        <dbReference type="ARBA" id="ARBA00023014"/>
    </source>
</evidence>
<keyword evidence="10" id="KW-1185">Reference proteome</keyword>
<evidence type="ECO:0000256" key="2">
    <source>
        <dbReference type="ARBA" id="ARBA00022714"/>
    </source>
</evidence>
<dbReference type="PROSITE" id="PS00570">
    <property type="entry name" value="RING_HYDROXYL_ALPHA"/>
    <property type="match status" value="1"/>
</dbReference>
<dbReference type="PRINTS" id="PR00090">
    <property type="entry name" value="RNGDIOXGNASE"/>
</dbReference>
<dbReference type="SUPFAM" id="SSF50022">
    <property type="entry name" value="ISP domain"/>
    <property type="match status" value="1"/>
</dbReference>
<dbReference type="InterPro" id="IPR017941">
    <property type="entry name" value="Rieske_2Fe-2S"/>
</dbReference>
<dbReference type="InterPro" id="IPR015881">
    <property type="entry name" value="ARHD_Rieske_2Fe_2S"/>
</dbReference>
<dbReference type="Pfam" id="PF00848">
    <property type="entry name" value="Ring_hydroxyl_A"/>
    <property type="match status" value="1"/>
</dbReference>
<feature type="domain" description="Rieske" evidence="8">
    <location>
        <begin position="41"/>
        <end position="156"/>
    </location>
</feature>
<keyword evidence="3" id="KW-0479">Metal-binding</keyword>
<evidence type="ECO:0000256" key="1">
    <source>
        <dbReference type="ARBA" id="ARBA00001962"/>
    </source>
</evidence>
<dbReference type="RefSeq" id="WP_126536792.1">
    <property type="nucleotide sequence ID" value="NZ_AP018560.1"/>
</dbReference>
<keyword evidence="2" id="KW-0001">2Fe-2S</keyword>
<sequence length="417" mass="46896">MHAKTRPDIASETGCHVPYRVFTERAFYDREQALIFRGEHWNFVGLEAELPNPGDYKTTAIGDTPVIVMRDEEGGINVVVNRCAHRGALVCRELRGNRATLECVYHQWSYDLKGRLLGVPFRRGIRGQGGMPADFDPRAHGLERLRVETLGGTIFASFSPSVPPLREYLGPMVVESLLRIFNRPVRVLGDLRQFMHGNWKAYAENIRDPYHGSLLHLFHATFGLYRSSQQGGVRMDAHRRHSMLWASSASNDAERDGAVYQGIRTMNSRFALQDPSLLESCREFPDDITLVILAVFPNVLIQQISNTLAVRQIVTYGPDQFELVWTEFGYADDDETMQRIRLKQSNLIGPAGTISMEDAEAVEIVQRGVNRSGDAVSYIAMGGGHAEESAHLVTEAPIIGFWEYYRDLVGFELPEPA</sequence>
<evidence type="ECO:0000256" key="4">
    <source>
        <dbReference type="ARBA" id="ARBA00023002"/>
    </source>
</evidence>
<dbReference type="Gene3D" id="2.102.10.10">
    <property type="entry name" value="Rieske [2Fe-2S] iron-sulphur domain"/>
    <property type="match status" value="1"/>
</dbReference>
<dbReference type="GO" id="GO:0005506">
    <property type="term" value="F:iron ion binding"/>
    <property type="evidence" value="ECO:0007669"/>
    <property type="project" value="InterPro"/>
</dbReference>
<evidence type="ECO:0000259" key="8">
    <source>
        <dbReference type="PROSITE" id="PS51296"/>
    </source>
</evidence>
<dbReference type="InterPro" id="IPR001663">
    <property type="entry name" value="Rng_hydr_dOase-A"/>
</dbReference>
<keyword evidence="5" id="KW-0408">Iron</keyword>
<dbReference type="Pfam" id="PF00355">
    <property type="entry name" value="Rieske"/>
    <property type="match status" value="1"/>
</dbReference>
<dbReference type="InterPro" id="IPR043264">
    <property type="entry name" value="AhdA1c-like_alpha_C"/>
</dbReference>
<dbReference type="PANTHER" id="PTHR43756">
    <property type="entry name" value="CHOLINE MONOOXYGENASE, CHLOROPLASTIC"/>
    <property type="match status" value="1"/>
</dbReference>
<keyword evidence="6" id="KW-0411">Iron-sulfur</keyword>